<dbReference type="InterPro" id="IPR050869">
    <property type="entry name" value="H3K4_H4K5_MeTrfase"/>
</dbReference>
<keyword evidence="1" id="KW-0479">Metal-binding</keyword>
<evidence type="ECO:0000256" key="4">
    <source>
        <dbReference type="PROSITE-ProRule" id="PRU00134"/>
    </source>
</evidence>
<feature type="domain" description="MYND-type" evidence="6">
    <location>
        <begin position="60"/>
        <end position="110"/>
    </location>
</feature>
<dbReference type="InterPro" id="IPR001214">
    <property type="entry name" value="SET_dom"/>
</dbReference>
<protein>
    <submittedName>
        <fullName evidence="7">Uncharacterized protein</fullName>
    </submittedName>
</protein>
<dbReference type="AlphaFoldDB" id="A0A0D1YM40"/>
<gene>
    <name evidence="7" type="ORF">PV08_06112</name>
</gene>
<accession>A0A0D1YM40</accession>
<dbReference type="HOGENOM" id="CLU_018406_5_1_1"/>
<evidence type="ECO:0000256" key="2">
    <source>
        <dbReference type="ARBA" id="ARBA00022771"/>
    </source>
</evidence>
<evidence type="ECO:0000259" key="6">
    <source>
        <dbReference type="PROSITE" id="PS50865"/>
    </source>
</evidence>
<dbReference type="Proteomes" id="UP000053328">
    <property type="component" value="Unassembled WGS sequence"/>
</dbReference>
<dbReference type="STRING" id="91928.A0A0D1YM40"/>
<dbReference type="Gene3D" id="2.170.270.10">
    <property type="entry name" value="SET domain"/>
    <property type="match status" value="1"/>
</dbReference>
<name>A0A0D1YM40_9EURO</name>
<evidence type="ECO:0000313" key="7">
    <source>
        <dbReference type="EMBL" id="KIW16061.1"/>
    </source>
</evidence>
<dbReference type="VEuPathDB" id="FungiDB:PV08_06112"/>
<dbReference type="EMBL" id="KN847495">
    <property type="protein sequence ID" value="KIW16061.1"/>
    <property type="molecule type" value="Genomic_DNA"/>
</dbReference>
<dbReference type="Pfam" id="PF01753">
    <property type="entry name" value="zf-MYND"/>
    <property type="match status" value="1"/>
</dbReference>
<keyword evidence="8" id="KW-1185">Reference proteome</keyword>
<dbReference type="PANTHER" id="PTHR12197:SF251">
    <property type="entry name" value="EG:BACR7C10.4 PROTEIN"/>
    <property type="match status" value="1"/>
</dbReference>
<dbReference type="InterPro" id="IPR046341">
    <property type="entry name" value="SET_dom_sf"/>
</dbReference>
<sequence length="529" mass="59416">MASASVQQQVIRDDSVHIRSSAGGGRSVHAARDFEAKSQIMFVAKPLLVALNTANLIANCYSCLKPPRELQPGSNGQDSTLKKCGGCKVVRFCNQKCQKLAWSQYHRLECKLYGNLFPRILPSNVRAMIRLLKQHKAGLLLAGEWDQLLSLESHVDQICSAGGERLEDLLLMTQAIKSYSGSDLDPQLILRVLCTLTINTFTLTNPQFEPIGLALHPRTSMFNHSCVPNAYVRFDVSRSDSLSRPADSHGISVHALQPLQKDEEITLSYVDGKYPFEQRQRELKERYFFICACELCRSEKNAPVLPSRTSQKAKSVESHAERVLSKVQSAPVVSLQHIDEIRTAMVAFAEPGCWPLYHYPWLQLRHELLQGLIGSTKYSDALLQSAAITRYIHPAVYEQPHHPIRLTQMWTLWNLCRTCVEAGFHPTDRAQDSRSLHMLNMLSCIVIDDLNKVLTDGIRINGEIEYGVDEALQLVAGRAGMWGEYQRAPTVARKNVWAWLENEINCQLKKEGVSQTLIDEVSLNQGPSS</sequence>
<proteinExistence type="predicted"/>
<dbReference type="GO" id="GO:0008270">
    <property type="term" value="F:zinc ion binding"/>
    <property type="evidence" value="ECO:0007669"/>
    <property type="project" value="UniProtKB-KW"/>
</dbReference>
<keyword evidence="2 4" id="KW-0863">Zinc-finger</keyword>
<dbReference type="PROSITE" id="PS50865">
    <property type="entry name" value="ZF_MYND_2"/>
    <property type="match status" value="1"/>
</dbReference>
<dbReference type="Gene3D" id="6.10.140.2220">
    <property type="match status" value="1"/>
</dbReference>
<dbReference type="Pfam" id="PF00856">
    <property type="entry name" value="SET"/>
    <property type="match status" value="1"/>
</dbReference>
<dbReference type="PROSITE" id="PS50280">
    <property type="entry name" value="SET"/>
    <property type="match status" value="1"/>
</dbReference>
<evidence type="ECO:0000313" key="8">
    <source>
        <dbReference type="Proteomes" id="UP000053328"/>
    </source>
</evidence>
<dbReference type="SMART" id="SM00317">
    <property type="entry name" value="SET"/>
    <property type="match status" value="1"/>
</dbReference>
<dbReference type="RefSeq" id="XP_016236277.1">
    <property type="nucleotide sequence ID" value="XM_016380450.1"/>
</dbReference>
<evidence type="ECO:0000256" key="3">
    <source>
        <dbReference type="ARBA" id="ARBA00022833"/>
    </source>
</evidence>
<evidence type="ECO:0000256" key="1">
    <source>
        <dbReference type="ARBA" id="ARBA00022723"/>
    </source>
</evidence>
<dbReference type="InterPro" id="IPR002893">
    <property type="entry name" value="Znf_MYND"/>
</dbReference>
<keyword evidence="3" id="KW-0862">Zinc</keyword>
<dbReference type="OrthoDB" id="5945798at2759"/>
<feature type="domain" description="SET" evidence="5">
    <location>
        <begin position="14"/>
        <end position="270"/>
    </location>
</feature>
<dbReference type="Gene3D" id="1.10.220.160">
    <property type="match status" value="1"/>
</dbReference>
<dbReference type="CDD" id="cd20071">
    <property type="entry name" value="SET_SMYD"/>
    <property type="match status" value="1"/>
</dbReference>
<dbReference type="GeneID" id="27333195"/>
<dbReference type="GO" id="GO:0005634">
    <property type="term" value="C:nucleus"/>
    <property type="evidence" value="ECO:0007669"/>
    <property type="project" value="TreeGrafter"/>
</dbReference>
<dbReference type="SUPFAM" id="SSF82199">
    <property type="entry name" value="SET domain"/>
    <property type="match status" value="1"/>
</dbReference>
<evidence type="ECO:0000259" key="5">
    <source>
        <dbReference type="PROSITE" id="PS50280"/>
    </source>
</evidence>
<dbReference type="PANTHER" id="PTHR12197">
    <property type="entry name" value="HISTONE-LYSINE N-METHYLTRANSFERASE SMYD"/>
    <property type="match status" value="1"/>
</dbReference>
<reference evidence="7 8" key="1">
    <citation type="submission" date="2015-01" db="EMBL/GenBank/DDBJ databases">
        <title>The Genome Sequence of Exophiala spinifera CBS89968.</title>
        <authorList>
            <consortium name="The Broad Institute Genomics Platform"/>
            <person name="Cuomo C."/>
            <person name="de Hoog S."/>
            <person name="Gorbushina A."/>
            <person name="Stielow B."/>
            <person name="Teixiera M."/>
            <person name="Abouelleil A."/>
            <person name="Chapman S.B."/>
            <person name="Priest M."/>
            <person name="Young S.K."/>
            <person name="Wortman J."/>
            <person name="Nusbaum C."/>
            <person name="Birren B."/>
        </authorList>
    </citation>
    <scope>NUCLEOTIDE SEQUENCE [LARGE SCALE GENOMIC DNA]</scope>
    <source>
        <strain evidence="7 8">CBS 89968</strain>
    </source>
</reference>
<organism evidence="7 8">
    <name type="scientific">Exophiala spinifera</name>
    <dbReference type="NCBI Taxonomy" id="91928"/>
    <lineage>
        <taxon>Eukaryota</taxon>
        <taxon>Fungi</taxon>
        <taxon>Dikarya</taxon>
        <taxon>Ascomycota</taxon>
        <taxon>Pezizomycotina</taxon>
        <taxon>Eurotiomycetes</taxon>
        <taxon>Chaetothyriomycetidae</taxon>
        <taxon>Chaetothyriales</taxon>
        <taxon>Herpotrichiellaceae</taxon>
        <taxon>Exophiala</taxon>
    </lineage>
</organism>